<evidence type="ECO:0000259" key="10">
    <source>
        <dbReference type="PROSITE" id="PS50202"/>
    </source>
</evidence>
<feature type="domain" description="C2" evidence="9">
    <location>
        <begin position="194"/>
        <end position="314"/>
    </location>
</feature>
<dbReference type="InterPro" id="IPR013783">
    <property type="entry name" value="Ig-like_fold"/>
</dbReference>
<keyword evidence="6" id="KW-0175">Coiled coil</keyword>
<organism evidence="11 12">
    <name type="scientific">Symbiodinium microadriaticum</name>
    <name type="common">Dinoflagellate</name>
    <name type="synonym">Zooxanthella microadriatica</name>
    <dbReference type="NCBI Taxonomy" id="2951"/>
    <lineage>
        <taxon>Eukaryota</taxon>
        <taxon>Sar</taxon>
        <taxon>Alveolata</taxon>
        <taxon>Dinophyceae</taxon>
        <taxon>Suessiales</taxon>
        <taxon>Symbiodiniaceae</taxon>
        <taxon>Symbiodinium</taxon>
    </lineage>
</organism>
<dbReference type="InterPro" id="IPR000008">
    <property type="entry name" value="C2_dom"/>
</dbReference>
<dbReference type="CDD" id="cd00030">
    <property type="entry name" value="C2"/>
    <property type="match status" value="1"/>
</dbReference>
<dbReference type="InterPro" id="IPR008962">
    <property type="entry name" value="PapD-like_sf"/>
</dbReference>
<keyword evidence="5 8" id="KW-0472">Membrane</keyword>
<evidence type="ECO:0000313" key="11">
    <source>
        <dbReference type="EMBL" id="OLP88577.1"/>
    </source>
</evidence>
<comment type="similarity">
    <text evidence="2">Belongs to the VAMP-associated protein (VAP) (TC 9.B.17) family.</text>
</comment>
<evidence type="ECO:0000256" key="3">
    <source>
        <dbReference type="ARBA" id="ARBA00022692"/>
    </source>
</evidence>
<dbReference type="OrthoDB" id="264603at2759"/>
<evidence type="ECO:0000256" key="6">
    <source>
        <dbReference type="SAM" id="Coils"/>
    </source>
</evidence>
<dbReference type="GO" id="GO:0090158">
    <property type="term" value="P:endoplasmic reticulum membrane organization"/>
    <property type="evidence" value="ECO:0007669"/>
    <property type="project" value="TreeGrafter"/>
</dbReference>
<evidence type="ECO:0000256" key="8">
    <source>
        <dbReference type="SAM" id="Phobius"/>
    </source>
</evidence>
<dbReference type="Pfam" id="PF00635">
    <property type="entry name" value="Motile_Sperm"/>
    <property type="match status" value="1"/>
</dbReference>
<dbReference type="AlphaFoldDB" id="A0A1Q9D093"/>
<dbReference type="SMART" id="SM00239">
    <property type="entry name" value="C2"/>
    <property type="match status" value="1"/>
</dbReference>
<comment type="caution">
    <text evidence="11">The sequence shown here is derived from an EMBL/GenBank/DDBJ whole genome shotgun (WGS) entry which is preliminary data.</text>
</comment>
<gene>
    <name evidence="11" type="primary">VAPA</name>
    <name evidence="11" type="ORF">AK812_SmicGene30040</name>
</gene>
<keyword evidence="12" id="KW-1185">Reference proteome</keyword>
<dbReference type="PANTHER" id="PTHR10809:SF6">
    <property type="entry name" value="AT11025P-RELATED"/>
    <property type="match status" value="1"/>
</dbReference>
<dbReference type="Gene3D" id="2.60.40.10">
    <property type="entry name" value="Immunoglobulins"/>
    <property type="match status" value="1"/>
</dbReference>
<name>A0A1Q9D093_SYMMI</name>
<dbReference type="Proteomes" id="UP000186817">
    <property type="component" value="Unassembled WGS sequence"/>
</dbReference>
<evidence type="ECO:0000256" key="5">
    <source>
        <dbReference type="ARBA" id="ARBA00023136"/>
    </source>
</evidence>
<evidence type="ECO:0000256" key="1">
    <source>
        <dbReference type="ARBA" id="ARBA00004211"/>
    </source>
</evidence>
<evidence type="ECO:0000256" key="4">
    <source>
        <dbReference type="ARBA" id="ARBA00022989"/>
    </source>
</evidence>
<dbReference type="SUPFAM" id="SSF49354">
    <property type="entry name" value="PapD-like"/>
    <property type="match status" value="1"/>
</dbReference>
<dbReference type="PANTHER" id="PTHR10809">
    <property type="entry name" value="VESICLE-ASSOCIATED MEMBRANE PROTEIN-ASSOCIATED PROTEIN"/>
    <property type="match status" value="1"/>
</dbReference>
<protein>
    <submittedName>
        <fullName evidence="11">Vesicle-associated membrane protein-associated protein A</fullName>
    </submittedName>
</protein>
<evidence type="ECO:0000256" key="7">
    <source>
        <dbReference type="SAM" id="MobiDB-lite"/>
    </source>
</evidence>
<dbReference type="Gene3D" id="2.60.40.150">
    <property type="entry name" value="C2 domain"/>
    <property type="match status" value="1"/>
</dbReference>
<dbReference type="SUPFAM" id="SSF49562">
    <property type="entry name" value="C2 domain (Calcium/lipid-binding domain, CaLB)"/>
    <property type="match status" value="1"/>
</dbReference>
<feature type="region of interest" description="Disordered" evidence="7">
    <location>
        <begin position="134"/>
        <end position="165"/>
    </location>
</feature>
<keyword evidence="4 8" id="KW-1133">Transmembrane helix</keyword>
<evidence type="ECO:0000256" key="2">
    <source>
        <dbReference type="ARBA" id="ARBA00008932"/>
    </source>
</evidence>
<feature type="transmembrane region" description="Helical" evidence="8">
    <location>
        <begin position="762"/>
        <end position="783"/>
    </location>
</feature>
<dbReference type="Pfam" id="PF00168">
    <property type="entry name" value="C2"/>
    <property type="match status" value="1"/>
</dbReference>
<feature type="domain" description="MSP" evidence="10">
    <location>
        <begin position="558"/>
        <end position="687"/>
    </location>
</feature>
<accession>A0A1Q9D093</accession>
<dbReference type="PROSITE" id="PS50004">
    <property type="entry name" value="C2"/>
    <property type="match status" value="1"/>
</dbReference>
<dbReference type="InterPro" id="IPR035892">
    <property type="entry name" value="C2_domain_sf"/>
</dbReference>
<evidence type="ECO:0000313" key="12">
    <source>
        <dbReference type="Proteomes" id="UP000186817"/>
    </source>
</evidence>
<feature type="coiled-coil region" evidence="6">
    <location>
        <begin position="733"/>
        <end position="760"/>
    </location>
</feature>
<dbReference type="PROSITE" id="PS50202">
    <property type="entry name" value="MSP"/>
    <property type="match status" value="1"/>
</dbReference>
<dbReference type="GO" id="GO:0005886">
    <property type="term" value="C:plasma membrane"/>
    <property type="evidence" value="ECO:0007669"/>
    <property type="project" value="TreeGrafter"/>
</dbReference>
<evidence type="ECO:0000259" key="9">
    <source>
        <dbReference type="PROSITE" id="PS50004"/>
    </source>
</evidence>
<proteinExistence type="inferred from homology"/>
<dbReference type="InterPro" id="IPR016763">
    <property type="entry name" value="VAP"/>
</dbReference>
<dbReference type="InterPro" id="IPR000535">
    <property type="entry name" value="MSP_dom"/>
</dbReference>
<dbReference type="GO" id="GO:0061817">
    <property type="term" value="P:endoplasmic reticulum-plasma membrane tethering"/>
    <property type="evidence" value="ECO:0007669"/>
    <property type="project" value="TreeGrafter"/>
</dbReference>
<sequence>MSSFHPHMMHSPALAMPSQRELDQLHARLAQEERSLHDLKQHAPMAPPRIEQWRYLPQDGAPMQILLSPSLDGPKSQHVLHPGDIFTVVDTATQAGMTFLRLQDGRGWALQSKPVGSWLSFFGGEPTTLCIPFSGSQAPDPRAGQFSRPSTLSSTLPPERPTVPQTQLRIDAAVPQSGLSNRRSDVVGLLGNTAPGLGESQPKPDSASKAPLLHVRILSANGLRNMDIGSFFGNKSDPYVVVRLGKEHRQTPVIDNNLDPVWTDGRDFTFDFNAAPNLLELEVFNSNMFVDDTLGKTSLSLNGIPTGKWVRKKDQLRGSSAVAPAEGELEYEVLIEGGSEGRGAGAILAGVAQDASDQDIQPGVYKVMAGTAVYRTSTGCSDRDAVGHLAAGQQVSVQQVLNCPSEQRVRGRIDDPQGWIPLLDTSDGFRWVLPVVTKTFLVDNTWLQASCGGLGYRFSRDLNDKDVRPGELGGAPWNSVVRGEDQGDGWLKVADGRYLPMRVNGYPVLKASDSLGSKSIDETAAAEEELDRLYRELNRLVPKAVKSLAAHLEWGCRQDANDPPRAGSFDYTALLCGHQAVLVKGKTPTNTSPNRKLRLTNKTSGPVAFKVKTTAPKSYLVRPSAATLSPHGSEEVTIILQPPGEGQNHRFLVQAVAVSSSQQVSREQWSEFKKDQIEEQRLNVVLEESETEPSAPHQDNYGFGCGPVDASRATGGEAPVDLQVKYDELVQYTLMLEKQKKKLEAEIEDLKSSKSLSSGESGGYNAFHIVLVALIAFMLSYAVKFLG</sequence>
<dbReference type="GO" id="GO:0005789">
    <property type="term" value="C:endoplasmic reticulum membrane"/>
    <property type="evidence" value="ECO:0007669"/>
    <property type="project" value="InterPro"/>
</dbReference>
<dbReference type="EMBL" id="LSRX01000805">
    <property type="protein sequence ID" value="OLP88577.1"/>
    <property type="molecule type" value="Genomic_DNA"/>
</dbReference>
<comment type="subcellular location">
    <subcellularLocation>
        <location evidence="1">Membrane</location>
        <topology evidence="1">Single-pass type IV membrane protein</topology>
    </subcellularLocation>
</comment>
<keyword evidence="3 8" id="KW-0812">Transmembrane</keyword>
<reference evidence="11 12" key="1">
    <citation type="submission" date="2016-02" db="EMBL/GenBank/DDBJ databases">
        <title>Genome analysis of coral dinoflagellate symbionts highlights evolutionary adaptations to a symbiotic lifestyle.</title>
        <authorList>
            <person name="Aranda M."/>
            <person name="Li Y."/>
            <person name="Liew Y.J."/>
            <person name="Baumgarten S."/>
            <person name="Simakov O."/>
            <person name="Wilson M."/>
            <person name="Piel J."/>
            <person name="Ashoor H."/>
            <person name="Bougouffa S."/>
            <person name="Bajic V.B."/>
            <person name="Ryu T."/>
            <person name="Ravasi T."/>
            <person name="Bayer T."/>
            <person name="Micklem G."/>
            <person name="Kim H."/>
            <person name="Bhak J."/>
            <person name="Lajeunesse T.C."/>
            <person name="Voolstra C.R."/>
        </authorList>
    </citation>
    <scope>NUCLEOTIDE SEQUENCE [LARGE SCALE GENOMIC DNA]</scope>
    <source>
        <strain evidence="11 12">CCMP2467</strain>
    </source>
</reference>
<feature type="compositionally biased region" description="Low complexity" evidence="7">
    <location>
        <begin position="147"/>
        <end position="157"/>
    </location>
</feature>